<reference evidence="1" key="1">
    <citation type="submission" date="2023-04" db="EMBL/GenBank/DDBJ databases">
        <title>Ambrosiozyma monospora NBRC 1965.</title>
        <authorList>
            <person name="Ichikawa N."/>
            <person name="Sato H."/>
            <person name="Tonouchi N."/>
        </authorList>
    </citation>
    <scope>NUCLEOTIDE SEQUENCE</scope>
    <source>
        <strain evidence="1">NBRC 1965</strain>
    </source>
</reference>
<comment type="caution">
    <text evidence="1">The sequence shown here is derived from an EMBL/GenBank/DDBJ whole genome shotgun (WGS) entry which is preliminary data.</text>
</comment>
<evidence type="ECO:0000313" key="1">
    <source>
        <dbReference type="EMBL" id="GMG27845.1"/>
    </source>
</evidence>
<organism evidence="1 2">
    <name type="scientific">Ambrosiozyma monospora</name>
    <name type="common">Yeast</name>
    <name type="synonym">Endomycopsis monosporus</name>
    <dbReference type="NCBI Taxonomy" id="43982"/>
    <lineage>
        <taxon>Eukaryota</taxon>
        <taxon>Fungi</taxon>
        <taxon>Dikarya</taxon>
        <taxon>Ascomycota</taxon>
        <taxon>Saccharomycotina</taxon>
        <taxon>Pichiomycetes</taxon>
        <taxon>Pichiales</taxon>
        <taxon>Pichiaceae</taxon>
        <taxon>Ambrosiozyma</taxon>
    </lineage>
</organism>
<accession>A0A9W6YVQ4</accession>
<dbReference type="EMBL" id="BSXU01001475">
    <property type="protein sequence ID" value="GMG27845.1"/>
    <property type="molecule type" value="Genomic_DNA"/>
</dbReference>
<dbReference type="AlphaFoldDB" id="A0A9W6YVQ4"/>
<evidence type="ECO:0000313" key="2">
    <source>
        <dbReference type="Proteomes" id="UP001165063"/>
    </source>
</evidence>
<proteinExistence type="predicted"/>
<dbReference type="Proteomes" id="UP001165063">
    <property type="component" value="Unassembled WGS sequence"/>
</dbReference>
<keyword evidence="2" id="KW-1185">Reference proteome</keyword>
<name>A0A9W6YVQ4_AMBMO</name>
<protein>
    <submittedName>
        <fullName evidence="1">Unnamed protein product</fullName>
    </submittedName>
</protein>
<sequence>MRTTFDDGIDAQLEWVEKQNGKKKFVRWGKWGKIKKKFMLKMKKMKLNSQTHKKGKSVEKKSDYDDCWSFDIGDEKQNGGTNTADETLIERNVYSGFQPRSLIPYYNQIIDERYPNEETDFELDLDSRISDLFAERRRAIQKERLESWMSYHPVVDSSSDDSSSSDNESYTTCVTHFSDSTSDGSGTVFSDSSEGFDIDEYLNKSKFPSLKRFGVSNYLKNKLGETTICCGGGEQSSGEVKRKRNWFWNRKPGSMGRPHS</sequence>
<gene>
    <name evidence="1" type="ORF">Amon01_000349500</name>
</gene>